<dbReference type="Pfam" id="PF10536">
    <property type="entry name" value="PMD"/>
    <property type="match status" value="1"/>
</dbReference>
<comment type="caution">
    <text evidence="2">The sequence shown here is derived from an EMBL/GenBank/DDBJ whole genome shotgun (WGS) entry which is preliminary data.</text>
</comment>
<sequence length="216" mass="25381">MQLQLGLPVDGYTVTESTQSANWGTLCYELLGAIRDNINGGRIEMDLKYNCMLKIYLIRWNHSAGYVGIPTALEDIQLLLDQQSEAQFQWTPYEDPTSQAVILNEFFQNLNIWHVKVLLVNYATVEMHQSDRVLQQFKFRQSIPVASEVLDSVHKIDLRQLNTDWPRFWSEYIEVWENRYANIPIREPIIVLELVCVSEYMPWFRIHGNLLSEEER</sequence>
<proteinExistence type="predicted"/>
<dbReference type="InterPro" id="IPR044824">
    <property type="entry name" value="MAIN-like"/>
</dbReference>
<dbReference type="InterPro" id="IPR019557">
    <property type="entry name" value="AminoTfrase-like_pln_mobile"/>
</dbReference>
<evidence type="ECO:0000313" key="3">
    <source>
        <dbReference type="Proteomes" id="UP000828251"/>
    </source>
</evidence>
<name>A0A9D4A904_9ROSI</name>
<dbReference type="AlphaFoldDB" id="A0A9D4A904"/>
<dbReference type="GO" id="GO:0010073">
    <property type="term" value="P:meristem maintenance"/>
    <property type="evidence" value="ECO:0007669"/>
    <property type="project" value="InterPro"/>
</dbReference>
<reference evidence="2 3" key="1">
    <citation type="journal article" date="2021" name="Plant Biotechnol. J.">
        <title>Multi-omics assisted identification of the key and species-specific regulatory components of drought-tolerant mechanisms in Gossypium stocksii.</title>
        <authorList>
            <person name="Yu D."/>
            <person name="Ke L."/>
            <person name="Zhang D."/>
            <person name="Wu Y."/>
            <person name="Sun Y."/>
            <person name="Mei J."/>
            <person name="Sun J."/>
            <person name="Sun Y."/>
        </authorList>
    </citation>
    <scope>NUCLEOTIDE SEQUENCE [LARGE SCALE GENOMIC DNA]</scope>
    <source>
        <strain evidence="3">cv. E1</strain>
        <tissue evidence="2">Leaf</tissue>
    </source>
</reference>
<dbReference type="OrthoDB" id="1751334at2759"/>
<dbReference type="PANTHER" id="PTHR46033">
    <property type="entry name" value="PROTEIN MAIN-LIKE 2"/>
    <property type="match status" value="1"/>
</dbReference>
<accession>A0A9D4A904</accession>
<dbReference type="Proteomes" id="UP000828251">
    <property type="component" value="Unassembled WGS sequence"/>
</dbReference>
<gene>
    <name evidence="2" type="ORF">J1N35_014516</name>
</gene>
<dbReference type="PANTHER" id="PTHR46033:SF8">
    <property type="entry name" value="PROTEIN MAINTENANCE OF MERISTEMS-LIKE"/>
    <property type="match status" value="1"/>
</dbReference>
<keyword evidence="3" id="KW-1185">Reference proteome</keyword>
<feature type="domain" description="Aminotransferase-like plant mobile" evidence="1">
    <location>
        <begin position="55"/>
        <end position="205"/>
    </location>
</feature>
<protein>
    <recommendedName>
        <fullName evidence="1">Aminotransferase-like plant mobile domain-containing protein</fullName>
    </recommendedName>
</protein>
<evidence type="ECO:0000259" key="1">
    <source>
        <dbReference type="Pfam" id="PF10536"/>
    </source>
</evidence>
<evidence type="ECO:0000313" key="2">
    <source>
        <dbReference type="EMBL" id="KAH1097595.1"/>
    </source>
</evidence>
<organism evidence="2 3">
    <name type="scientific">Gossypium stocksii</name>
    <dbReference type="NCBI Taxonomy" id="47602"/>
    <lineage>
        <taxon>Eukaryota</taxon>
        <taxon>Viridiplantae</taxon>
        <taxon>Streptophyta</taxon>
        <taxon>Embryophyta</taxon>
        <taxon>Tracheophyta</taxon>
        <taxon>Spermatophyta</taxon>
        <taxon>Magnoliopsida</taxon>
        <taxon>eudicotyledons</taxon>
        <taxon>Gunneridae</taxon>
        <taxon>Pentapetalae</taxon>
        <taxon>rosids</taxon>
        <taxon>malvids</taxon>
        <taxon>Malvales</taxon>
        <taxon>Malvaceae</taxon>
        <taxon>Malvoideae</taxon>
        <taxon>Gossypium</taxon>
    </lineage>
</organism>
<dbReference type="EMBL" id="JAIQCV010000005">
    <property type="protein sequence ID" value="KAH1097595.1"/>
    <property type="molecule type" value="Genomic_DNA"/>
</dbReference>